<dbReference type="SUPFAM" id="SSF53756">
    <property type="entry name" value="UDP-Glycosyltransferase/glycogen phosphorylase"/>
    <property type="match status" value="1"/>
</dbReference>
<dbReference type="AlphaFoldDB" id="A0AAV0TTT6"/>
<dbReference type="PANTHER" id="PTHR48043:SF145">
    <property type="entry name" value="FI06409P-RELATED"/>
    <property type="match status" value="1"/>
</dbReference>
<dbReference type="Proteomes" id="UP001162029">
    <property type="component" value="Unassembled WGS sequence"/>
</dbReference>
<keyword evidence="3" id="KW-0472">Membrane</keyword>
<keyword evidence="1" id="KW-0328">Glycosyltransferase</keyword>
<proteinExistence type="predicted"/>
<reference evidence="4" key="1">
    <citation type="submission" date="2022-12" db="EMBL/GenBank/DDBJ databases">
        <authorList>
            <person name="Webb A."/>
        </authorList>
    </citation>
    <scope>NUCLEOTIDE SEQUENCE</scope>
    <source>
        <strain evidence="4">Pd1</strain>
    </source>
</reference>
<evidence type="ECO:0000313" key="5">
    <source>
        <dbReference type="Proteomes" id="UP001162029"/>
    </source>
</evidence>
<feature type="transmembrane region" description="Helical" evidence="3">
    <location>
        <begin position="567"/>
        <end position="592"/>
    </location>
</feature>
<dbReference type="GO" id="GO:0008194">
    <property type="term" value="F:UDP-glycosyltransferase activity"/>
    <property type="evidence" value="ECO:0007669"/>
    <property type="project" value="InterPro"/>
</dbReference>
<sequence>MAEIKMLGVSGLRSVTVQPTCIHHVQLLNSCPASSSLTKPHASLHLRLKRQWRANAWLLFTLGLIFYLGRLKADAATTTSTGPKSKIDNAVATTSSDLYIVLVSIPVFDKMLPLKHLAETLLFRGVRVGFALPENCRQWVNDLEGLEFISLGNIVDKGRASALDPKELEHVGVYTSYANTLQYYASFQRPMFGALLKELQDDRPDLVVVDRYAFAGFDVCHRLQLPYVVNNPHLLFDIDSPPAYIPAPFSNFTMHTTSVLERCLNSYYRLRFRLGLVHVYKEINAVRQEHGLEAIDSKYQMHGHSLVLVNSVFGLDEARPITPQFRMVGLLQSKKLQLERAEAEGCSTGRSRFPAALTTWLETPEHQDKPLVFVSFQTDVPMSPDFIVTIMDALETVNARLLWKITLNEHAAFDLRSRPRDSVLFLGDGLDDATVLALALEIELLITAGDFQSIQAALVVGVPILGLPHSAEQTEGVNAVVRAGAGCLLDGKSFSEDRLRLEVDKMLFDEQEHFKTNAKYLGELVKTGGGVERAVDELLTVAELGSRHLLPRRNLQPLYKTYLVDVYLIYGAILCGAAIILRTFVSVMLSILQL</sequence>
<evidence type="ECO:0000313" key="4">
    <source>
        <dbReference type="EMBL" id="CAI5727403.1"/>
    </source>
</evidence>
<organism evidence="4 5">
    <name type="scientific">Peronospora destructor</name>
    <dbReference type="NCBI Taxonomy" id="86335"/>
    <lineage>
        <taxon>Eukaryota</taxon>
        <taxon>Sar</taxon>
        <taxon>Stramenopiles</taxon>
        <taxon>Oomycota</taxon>
        <taxon>Peronosporomycetes</taxon>
        <taxon>Peronosporales</taxon>
        <taxon>Peronosporaceae</taxon>
        <taxon>Peronospora</taxon>
    </lineage>
</organism>
<keyword evidence="3" id="KW-1133">Transmembrane helix</keyword>
<dbReference type="InterPro" id="IPR050271">
    <property type="entry name" value="UDP-glycosyltransferase"/>
</dbReference>
<dbReference type="Gene3D" id="3.40.50.2000">
    <property type="entry name" value="Glycogen Phosphorylase B"/>
    <property type="match status" value="2"/>
</dbReference>
<dbReference type="InterPro" id="IPR002213">
    <property type="entry name" value="UDP_glucos_trans"/>
</dbReference>
<keyword evidence="3" id="KW-0812">Transmembrane</keyword>
<evidence type="ECO:0008006" key="6">
    <source>
        <dbReference type="Google" id="ProtNLM"/>
    </source>
</evidence>
<accession>A0AAV0TTT6</accession>
<dbReference type="EMBL" id="CANTFM010000654">
    <property type="protein sequence ID" value="CAI5727403.1"/>
    <property type="molecule type" value="Genomic_DNA"/>
</dbReference>
<keyword evidence="5" id="KW-1185">Reference proteome</keyword>
<keyword evidence="2" id="KW-0808">Transferase</keyword>
<evidence type="ECO:0000256" key="1">
    <source>
        <dbReference type="ARBA" id="ARBA00022676"/>
    </source>
</evidence>
<dbReference type="Pfam" id="PF00201">
    <property type="entry name" value="UDPGT"/>
    <property type="match status" value="1"/>
</dbReference>
<evidence type="ECO:0000256" key="2">
    <source>
        <dbReference type="ARBA" id="ARBA00022679"/>
    </source>
</evidence>
<comment type="caution">
    <text evidence="4">The sequence shown here is derived from an EMBL/GenBank/DDBJ whole genome shotgun (WGS) entry which is preliminary data.</text>
</comment>
<evidence type="ECO:0000256" key="3">
    <source>
        <dbReference type="SAM" id="Phobius"/>
    </source>
</evidence>
<gene>
    <name evidence="4" type="ORF">PDE001_LOCUS3800</name>
</gene>
<name>A0AAV0TTT6_9STRA</name>
<dbReference type="PANTHER" id="PTHR48043">
    <property type="entry name" value="EG:EG0003.4 PROTEIN-RELATED"/>
    <property type="match status" value="1"/>
</dbReference>
<protein>
    <recommendedName>
        <fullName evidence="6">UDP-Glycosyltransferase superfamily protein</fullName>
    </recommendedName>
</protein>